<evidence type="ECO:0000256" key="1">
    <source>
        <dbReference type="SAM" id="Phobius"/>
    </source>
</evidence>
<feature type="transmembrane region" description="Helical" evidence="1">
    <location>
        <begin position="110"/>
        <end position="136"/>
    </location>
</feature>
<name>A0ABU6Z712_9FABA</name>
<gene>
    <name evidence="2" type="ORF">PIB30_026221</name>
</gene>
<feature type="transmembrane region" description="Helical" evidence="1">
    <location>
        <begin position="42"/>
        <end position="61"/>
    </location>
</feature>
<keyword evidence="1" id="KW-0472">Membrane</keyword>
<keyword evidence="1" id="KW-0812">Transmembrane</keyword>
<reference evidence="2 3" key="1">
    <citation type="journal article" date="2023" name="Plants (Basel)">
        <title>Bridging the Gap: Combining Genomics and Transcriptomics Approaches to Understand Stylosanthes scabra, an Orphan Legume from the Brazilian Caatinga.</title>
        <authorList>
            <person name="Ferreira-Neto J.R.C."/>
            <person name="da Silva M.D."/>
            <person name="Binneck E."/>
            <person name="de Melo N.F."/>
            <person name="da Silva R.H."/>
            <person name="de Melo A.L.T.M."/>
            <person name="Pandolfi V."/>
            <person name="Bustamante F.O."/>
            <person name="Brasileiro-Vidal A.C."/>
            <person name="Benko-Iseppon A.M."/>
        </authorList>
    </citation>
    <scope>NUCLEOTIDE SEQUENCE [LARGE SCALE GENOMIC DNA]</scope>
    <source>
        <tissue evidence="2">Leaves</tissue>
    </source>
</reference>
<feature type="transmembrane region" description="Helical" evidence="1">
    <location>
        <begin position="7"/>
        <end position="30"/>
    </location>
</feature>
<dbReference type="EMBL" id="JASCZI010271958">
    <property type="protein sequence ID" value="MED6218382.1"/>
    <property type="molecule type" value="Genomic_DNA"/>
</dbReference>
<organism evidence="2 3">
    <name type="scientific">Stylosanthes scabra</name>
    <dbReference type="NCBI Taxonomy" id="79078"/>
    <lineage>
        <taxon>Eukaryota</taxon>
        <taxon>Viridiplantae</taxon>
        <taxon>Streptophyta</taxon>
        <taxon>Embryophyta</taxon>
        <taxon>Tracheophyta</taxon>
        <taxon>Spermatophyta</taxon>
        <taxon>Magnoliopsida</taxon>
        <taxon>eudicotyledons</taxon>
        <taxon>Gunneridae</taxon>
        <taxon>Pentapetalae</taxon>
        <taxon>rosids</taxon>
        <taxon>fabids</taxon>
        <taxon>Fabales</taxon>
        <taxon>Fabaceae</taxon>
        <taxon>Papilionoideae</taxon>
        <taxon>50 kb inversion clade</taxon>
        <taxon>dalbergioids sensu lato</taxon>
        <taxon>Dalbergieae</taxon>
        <taxon>Pterocarpus clade</taxon>
        <taxon>Stylosanthes</taxon>
    </lineage>
</organism>
<feature type="transmembrane region" description="Helical" evidence="1">
    <location>
        <begin position="148"/>
        <end position="172"/>
    </location>
</feature>
<evidence type="ECO:0000313" key="3">
    <source>
        <dbReference type="Proteomes" id="UP001341840"/>
    </source>
</evidence>
<sequence>MAWSWRLVIHCIHLFLFASIISMVTCWWLWLYNTTVSPPSPMLWFISVHYILLAIMVLPLLTRNTLLQISQFPSLMLSVKVRASCSILCLVLVAGMTAEAALDEPPPTSVAAFAIPCFFNLVVRIALVHVAPCFVCDKDSIDPMIQKILDFLTIKCTTFIDIFTSICIIAQVARLPDTSYATKSVTDSFGNIVSAVLTFCMVICSMRVPVAKHTYKGVDLV</sequence>
<keyword evidence="1" id="KW-1133">Transmembrane helix</keyword>
<evidence type="ECO:0008006" key="4">
    <source>
        <dbReference type="Google" id="ProtNLM"/>
    </source>
</evidence>
<dbReference type="Proteomes" id="UP001341840">
    <property type="component" value="Unassembled WGS sequence"/>
</dbReference>
<evidence type="ECO:0000313" key="2">
    <source>
        <dbReference type="EMBL" id="MED6218382.1"/>
    </source>
</evidence>
<feature type="transmembrane region" description="Helical" evidence="1">
    <location>
        <begin position="192"/>
        <end position="210"/>
    </location>
</feature>
<accession>A0ABU6Z712</accession>
<keyword evidence="3" id="KW-1185">Reference proteome</keyword>
<comment type="caution">
    <text evidence="2">The sequence shown here is derived from an EMBL/GenBank/DDBJ whole genome shotgun (WGS) entry which is preliminary data.</text>
</comment>
<proteinExistence type="predicted"/>
<protein>
    <recommendedName>
        <fullName evidence="4">Transmembrane protein</fullName>
    </recommendedName>
</protein>
<feature type="transmembrane region" description="Helical" evidence="1">
    <location>
        <begin position="81"/>
        <end position="98"/>
    </location>
</feature>